<comment type="caution">
    <text evidence="2">The sequence shown here is derived from an EMBL/GenBank/DDBJ whole genome shotgun (WGS) entry which is preliminary data.</text>
</comment>
<feature type="region of interest" description="Disordered" evidence="1">
    <location>
        <begin position="124"/>
        <end position="147"/>
    </location>
</feature>
<sequence length="147" mass="16296">MAVVMAGRHRSTGHPTLTRHTHYRPFRLSPRRRRRRHSDKNEVTIDWRPACGIPAVPSVISGGEKCTRGIARSLRLDGGSAERWAEELVGVVERESIIVLPRHSAAMIGGRGVTSVVGWTAEAGHSIRRRAPRRTPPRLARPPPSPD</sequence>
<dbReference type="AlphaFoldDB" id="A0A5B7GUF6"/>
<feature type="compositionally biased region" description="Basic residues" evidence="1">
    <location>
        <begin position="126"/>
        <end position="136"/>
    </location>
</feature>
<dbReference type="EMBL" id="VSRR010018174">
    <property type="protein sequence ID" value="MPC61055.1"/>
    <property type="molecule type" value="Genomic_DNA"/>
</dbReference>
<dbReference type="Proteomes" id="UP000324222">
    <property type="component" value="Unassembled WGS sequence"/>
</dbReference>
<protein>
    <submittedName>
        <fullName evidence="2">Uncharacterized protein</fullName>
    </submittedName>
</protein>
<reference evidence="2 3" key="1">
    <citation type="submission" date="2019-05" db="EMBL/GenBank/DDBJ databases">
        <title>Another draft genome of Portunus trituberculatus and its Hox gene families provides insights of decapod evolution.</title>
        <authorList>
            <person name="Jeong J.-H."/>
            <person name="Song I."/>
            <person name="Kim S."/>
            <person name="Choi T."/>
            <person name="Kim D."/>
            <person name="Ryu S."/>
            <person name="Kim W."/>
        </authorList>
    </citation>
    <scope>NUCLEOTIDE SEQUENCE [LARGE SCALE GENOMIC DNA]</scope>
    <source>
        <tissue evidence="2">Muscle</tissue>
    </source>
</reference>
<organism evidence="2 3">
    <name type="scientific">Portunus trituberculatus</name>
    <name type="common">Swimming crab</name>
    <name type="synonym">Neptunus trituberculatus</name>
    <dbReference type="NCBI Taxonomy" id="210409"/>
    <lineage>
        <taxon>Eukaryota</taxon>
        <taxon>Metazoa</taxon>
        <taxon>Ecdysozoa</taxon>
        <taxon>Arthropoda</taxon>
        <taxon>Crustacea</taxon>
        <taxon>Multicrustacea</taxon>
        <taxon>Malacostraca</taxon>
        <taxon>Eumalacostraca</taxon>
        <taxon>Eucarida</taxon>
        <taxon>Decapoda</taxon>
        <taxon>Pleocyemata</taxon>
        <taxon>Brachyura</taxon>
        <taxon>Eubrachyura</taxon>
        <taxon>Portunoidea</taxon>
        <taxon>Portunidae</taxon>
        <taxon>Portuninae</taxon>
        <taxon>Portunus</taxon>
    </lineage>
</organism>
<keyword evidence="3" id="KW-1185">Reference proteome</keyword>
<name>A0A5B7GUF6_PORTR</name>
<feature type="region of interest" description="Disordered" evidence="1">
    <location>
        <begin position="1"/>
        <end position="20"/>
    </location>
</feature>
<evidence type="ECO:0000256" key="1">
    <source>
        <dbReference type="SAM" id="MobiDB-lite"/>
    </source>
</evidence>
<evidence type="ECO:0000313" key="3">
    <source>
        <dbReference type="Proteomes" id="UP000324222"/>
    </source>
</evidence>
<proteinExistence type="predicted"/>
<accession>A0A5B7GUF6</accession>
<feature type="compositionally biased region" description="Basic residues" evidence="1">
    <location>
        <begin position="7"/>
        <end position="20"/>
    </location>
</feature>
<gene>
    <name evidence="2" type="ORF">E2C01_055118</name>
</gene>
<evidence type="ECO:0000313" key="2">
    <source>
        <dbReference type="EMBL" id="MPC61055.1"/>
    </source>
</evidence>